<accession>A0AAT9LBL0</accession>
<dbReference type="AlphaFoldDB" id="A0AAT9LBL0"/>
<dbReference type="CDD" id="cd06223">
    <property type="entry name" value="PRTases_typeI"/>
    <property type="match status" value="1"/>
</dbReference>
<dbReference type="InterPro" id="IPR029057">
    <property type="entry name" value="PRTase-like"/>
</dbReference>
<evidence type="ECO:0000313" key="3">
    <source>
        <dbReference type="EMBL" id="QUL97933.1"/>
    </source>
</evidence>
<gene>
    <name evidence="3" type="ORF">IMF26_07605</name>
</gene>
<sequence>MPLRRPLTLCPDCRKNLYYFDAQRSCGAYDGNLRHAIVRMKYYGERWLSRPLGGLLAETALVFLPVDLVVPVPLGPESGLERGFNQALDLAVEVSGKIGVPVYDILKRERGREHQAALGRHLRWSNLQGTMVPKRPERLSGKTVLLIDDVTTTGATLDEAARVLKYLGAAKVYCVTLARTVRR</sequence>
<dbReference type="InterPro" id="IPR000836">
    <property type="entry name" value="PRTase_dom"/>
</dbReference>
<dbReference type="EMBL" id="CP062796">
    <property type="protein sequence ID" value="QUL97933.1"/>
    <property type="molecule type" value="Genomic_DNA"/>
</dbReference>
<dbReference type="KEGG" id="fcz:IMF26_07605"/>
<dbReference type="Gene3D" id="3.40.50.2020">
    <property type="match status" value="1"/>
</dbReference>
<dbReference type="PANTHER" id="PTHR47505">
    <property type="entry name" value="DNA UTILIZATION PROTEIN YHGH"/>
    <property type="match status" value="1"/>
</dbReference>
<comment type="similarity">
    <text evidence="1">Belongs to the ComF/GntX family.</text>
</comment>
<protein>
    <submittedName>
        <fullName evidence="3">ComF family protein</fullName>
    </submittedName>
</protein>
<reference evidence="3" key="2">
    <citation type="journal article" date="2023" name="Biology">
        <title>Prokaryotic Life Associated with Coal-Fire Gas Vents Revealed by Metagenomics.</title>
        <authorList>
            <person name="Kadnikov V.V."/>
            <person name="Mardanov A.V."/>
            <person name="Beletsky A.V."/>
            <person name="Karnachuk O.V."/>
            <person name="Ravin N.V."/>
        </authorList>
    </citation>
    <scope>NUCLEOTIDE SEQUENCE</scope>
    <source>
        <strain evidence="3">Bu02</strain>
    </source>
</reference>
<feature type="domain" description="Phosphoribosyltransferase" evidence="2">
    <location>
        <begin position="87"/>
        <end position="179"/>
    </location>
</feature>
<name>A0AAT9LBL0_9FIRM</name>
<dbReference type="Pfam" id="PF00156">
    <property type="entry name" value="Pribosyltran"/>
    <property type="match status" value="1"/>
</dbReference>
<organism evidence="3">
    <name type="scientific">Candidatus Fermentithermobacillus carboniphilus</name>
    <dbReference type="NCBI Taxonomy" id="3085328"/>
    <lineage>
        <taxon>Bacteria</taxon>
        <taxon>Bacillati</taxon>
        <taxon>Bacillota</taxon>
        <taxon>Candidatus Fermentithermobacillia</taxon>
        <taxon>Candidatus Fermentithermobacillales</taxon>
        <taxon>Candidatus Fermentithermobacillaceae</taxon>
        <taxon>Candidatus Fermentithermobacillus</taxon>
    </lineage>
</organism>
<evidence type="ECO:0000256" key="1">
    <source>
        <dbReference type="ARBA" id="ARBA00008007"/>
    </source>
</evidence>
<dbReference type="SUPFAM" id="SSF53271">
    <property type="entry name" value="PRTase-like"/>
    <property type="match status" value="1"/>
</dbReference>
<dbReference type="PANTHER" id="PTHR47505:SF1">
    <property type="entry name" value="DNA UTILIZATION PROTEIN YHGH"/>
    <property type="match status" value="1"/>
</dbReference>
<reference evidence="3" key="1">
    <citation type="submission" date="2020-10" db="EMBL/GenBank/DDBJ databases">
        <authorList>
            <person name="Kadnikov V."/>
            <person name="Beletsky A.V."/>
            <person name="Mardanov A.V."/>
            <person name="Karnachuk O.V."/>
            <person name="Ravin N.V."/>
        </authorList>
    </citation>
    <scope>NUCLEOTIDE SEQUENCE</scope>
    <source>
        <strain evidence="3">Bu02</strain>
    </source>
</reference>
<evidence type="ECO:0000259" key="2">
    <source>
        <dbReference type="Pfam" id="PF00156"/>
    </source>
</evidence>
<proteinExistence type="inferred from homology"/>
<dbReference type="InterPro" id="IPR051910">
    <property type="entry name" value="ComF/GntX_DNA_util-trans"/>
</dbReference>